<dbReference type="Proteomes" id="UP000799770">
    <property type="component" value="Unassembled WGS sequence"/>
</dbReference>
<evidence type="ECO:0000313" key="4">
    <source>
        <dbReference type="Proteomes" id="UP000799770"/>
    </source>
</evidence>
<sequence length="435" mass="48842">MGQISLQDLQSYARAYFPTEFSELPAPDTLKFENYNHQGTKYLKDLQIVGKRLDIGLMNGKSPRRVRFYGDLADCSLRWNLSQEHILRPLTSDFSRVCSRITHPFSAAVGSKKTQRGHLIVGIDGLDILIKYYFVARGLLPYFKDSHHGLVVFECVVKAVSKRQPLVFASQDNITTLDAQARERMLKIQKASSPTPRSRLVSPRKSFSAINRLNHPESPANSAKTALTHGLDTSEGAVRAQNLAGTKRPAAALNENTSEADESNGRKGAHVSRMRSLFEDREKEMTQTNESLQKVTTERDTLDVQARSLQTNLAQAKQDNDQALKAASEGYASEKAILENQIVVANQKTAKADASVEEMQERLAKEQKLRVDAESKLRTHSGDTAHKLRKACELYAYQKELLEMHTKNEPRVRASLLRDLESEFGIFKNDKEEVA</sequence>
<accession>A0A6A5ZPT3</accession>
<gene>
    <name evidence="3" type="ORF">BDV96DRAFT_627972</name>
</gene>
<keyword evidence="1" id="KW-0175">Coiled coil</keyword>
<keyword evidence="4" id="KW-1185">Reference proteome</keyword>
<evidence type="ECO:0000313" key="3">
    <source>
        <dbReference type="EMBL" id="KAF2121710.1"/>
    </source>
</evidence>
<organism evidence="3 4">
    <name type="scientific">Lophiotrema nucula</name>
    <dbReference type="NCBI Taxonomy" id="690887"/>
    <lineage>
        <taxon>Eukaryota</taxon>
        <taxon>Fungi</taxon>
        <taxon>Dikarya</taxon>
        <taxon>Ascomycota</taxon>
        <taxon>Pezizomycotina</taxon>
        <taxon>Dothideomycetes</taxon>
        <taxon>Pleosporomycetidae</taxon>
        <taxon>Pleosporales</taxon>
        <taxon>Lophiotremataceae</taxon>
        <taxon>Lophiotrema</taxon>
    </lineage>
</organism>
<dbReference type="EMBL" id="ML977312">
    <property type="protein sequence ID" value="KAF2121710.1"/>
    <property type="molecule type" value="Genomic_DNA"/>
</dbReference>
<dbReference type="AlphaFoldDB" id="A0A6A5ZPT3"/>
<protein>
    <submittedName>
        <fullName evidence="3">Uncharacterized protein</fullName>
    </submittedName>
</protein>
<feature type="region of interest" description="Disordered" evidence="2">
    <location>
        <begin position="244"/>
        <end position="271"/>
    </location>
</feature>
<evidence type="ECO:0000256" key="2">
    <source>
        <dbReference type="SAM" id="MobiDB-lite"/>
    </source>
</evidence>
<reference evidence="3" key="1">
    <citation type="journal article" date="2020" name="Stud. Mycol.">
        <title>101 Dothideomycetes genomes: a test case for predicting lifestyles and emergence of pathogens.</title>
        <authorList>
            <person name="Haridas S."/>
            <person name="Albert R."/>
            <person name="Binder M."/>
            <person name="Bloem J."/>
            <person name="Labutti K."/>
            <person name="Salamov A."/>
            <person name="Andreopoulos B."/>
            <person name="Baker S."/>
            <person name="Barry K."/>
            <person name="Bills G."/>
            <person name="Bluhm B."/>
            <person name="Cannon C."/>
            <person name="Castanera R."/>
            <person name="Culley D."/>
            <person name="Daum C."/>
            <person name="Ezra D."/>
            <person name="Gonzalez J."/>
            <person name="Henrissat B."/>
            <person name="Kuo A."/>
            <person name="Liang C."/>
            <person name="Lipzen A."/>
            <person name="Lutzoni F."/>
            <person name="Magnuson J."/>
            <person name="Mondo S."/>
            <person name="Nolan M."/>
            <person name="Ohm R."/>
            <person name="Pangilinan J."/>
            <person name="Park H.-J."/>
            <person name="Ramirez L."/>
            <person name="Alfaro M."/>
            <person name="Sun H."/>
            <person name="Tritt A."/>
            <person name="Yoshinaga Y."/>
            <person name="Zwiers L.-H."/>
            <person name="Turgeon B."/>
            <person name="Goodwin S."/>
            <person name="Spatafora J."/>
            <person name="Crous P."/>
            <person name="Grigoriev I."/>
        </authorList>
    </citation>
    <scope>NUCLEOTIDE SEQUENCE</scope>
    <source>
        <strain evidence="3">CBS 627.86</strain>
    </source>
</reference>
<feature type="coiled-coil region" evidence="1">
    <location>
        <begin position="299"/>
        <end position="326"/>
    </location>
</feature>
<proteinExistence type="predicted"/>
<name>A0A6A5ZPT3_9PLEO</name>
<evidence type="ECO:0000256" key="1">
    <source>
        <dbReference type="SAM" id="Coils"/>
    </source>
</evidence>